<feature type="region of interest" description="Disordered" evidence="1">
    <location>
        <begin position="70"/>
        <end position="99"/>
    </location>
</feature>
<dbReference type="RefSeq" id="WP_347164986.1">
    <property type="nucleotide sequence ID" value="NZ_JBDNCH010000002.1"/>
</dbReference>
<protein>
    <submittedName>
        <fullName evidence="2">DUF2849 domain-containing protein</fullName>
    </submittedName>
</protein>
<proteinExistence type="predicted"/>
<reference evidence="2 3" key="1">
    <citation type="submission" date="2024-05" db="EMBL/GenBank/DDBJ databases">
        <title>Genome sequence of Ponticoccus litoralis KCCM 90028.</title>
        <authorList>
            <person name="Kim J.M."/>
            <person name="Lee J.K."/>
            <person name="Choi B.J."/>
            <person name="Bayburt H."/>
            <person name="Baek J.H."/>
            <person name="Jeon C.O."/>
        </authorList>
    </citation>
    <scope>NUCLEOTIDE SEQUENCE [LARGE SCALE GENOMIC DNA]</scope>
    <source>
        <strain evidence="2 3">KCCM 90028</strain>
    </source>
</reference>
<comment type="caution">
    <text evidence="2">The sequence shown here is derived from an EMBL/GenBank/DDBJ whole genome shotgun (WGS) entry which is preliminary data.</text>
</comment>
<evidence type="ECO:0000313" key="2">
    <source>
        <dbReference type="EMBL" id="MEN9059843.1"/>
    </source>
</evidence>
<dbReference type="Proteomes" id="UP001428774">
    <property type="component" value="Unassembled WGS sequence"/>
</dbReference>
<gene>
    <name evidence="2" type="ORF">ABFB10_01135</name>
</gene>
<dbReference type="EMBL" id="JBDNCH010000002">
    <property type="protein sequence ID" value="MEN9059843.1"/>
    <property type="molecule type" value="Genomic_DNA"/>
</dbReference>
<dbReference type="Pfam" id="PF11011">
    <property type="entry name" value="DUF2849"/>
    <property type="match status" value="1"/>
</dbReference>
<name>A0AAW9SMV2_9RHOB</name>
<dbReference type="InterPro" id="IPR021270">
    <property type="entry name" value="DUF2849"/>
</dbReference>
<feature type="compositionally biased region" description="Basic residues" evidence="1">
    <location>
        <begin position="90"/>
        <end position="99"/>
    </location>
</feature>
<sequence>MPKAFTPKVVTANALLAGDVVYLTADDAWSPDLRQAELLTDEAHAQLRLVEASTRHAEVVGVYLADMVPGDKGPEPTHFREEFRRTGPSNHRHGKQADL</sequence>
<organism evidence="2 3">
    <name type="scientific">Ponticoccus litoralis</name>
    <dbReference type="NCBI Taxonomy" id="422297"/>
    <lineage>
        <taxon>Bacteria</taxon>
        <taxon>Pseudomonadati</taxon>
        <taxon>Pseudomonadota</taxon>
        <taxon>Alphaproteobacteria</taxon>
        <taxon>Rhodobacterales</taxon>
        <taxon>Roseobacteraceae</taxon>
        <taxon>Ponticoccus</taxon>
    </lineage>
</organism>
<keyword evidence="3" id="KW-1185">Reference proteome</keyword>
<evidence type="ECO:0000313" key="3">
    <source>
        <dbReference type="Proteomes" id="UP001428774"/>
    </source>
</evidence>
<evidence type="ECO:0000256" key="1">
    <source>
        <dbReference type="SAM" id="MobiDB-lite"/>
    </source>
</evidence>
<dbReference type="AlphaFoldDB" id="A0AAW9SMV2"/>
<feature type="compositionally biased region" description="Basic and acidic residues" evidence="1">
    <location>
        <begin position="72"/>
        <end position="85"/>
    </location>
</feature>
<accession>A0AAW9SMV2</accession>